<organism evidence="1 2">
    <name type="scientific">Pseudomonas nitroreducens</name>
    <dbReference type="NCBI Taxonomy" id="46680"/>
    <lineage>
        <taxon>Bacteria</taxon>
        <taxon>Pseudomonadati</taxon>
        <taxon>Pseudomonadota</taxon>
        <taxon>Gammaproteobacteria</taxon>
        <taxon>Pseudomonadales</taxon>
        <taxon>Pseudomonadaceae</taxon>
        <taxon>Pseudomonas</taxon>
    </lineage>
</organism>
<evidence type="ECO:0000313" key="2">
    <source>
        <dbReference type="Proteomes" id="UP000198145"/>
    </source>
</evidence>
<reference evidence="1 2" key="1">
    <citation type="submission" date="2017-06" db="EMBL/GenBank/DDBJ databases">
        <title>Draft genome of Pseudomonas nitroreducens DF05.</title>
        <authorList>
            <person name="Iyer R."/>
        </authorList>
    </citation>
    <scope>NUCLEOTIDE SEQUENCE [LARGE SCALE GENOMIC DNA]</scope>
    <source>
        <strain evidence="1 2">DF05</strain>
    </source>
</reference>
<dbReference type="RefSeq" id="WP_088419703.1">
    <property type="nucleotide sequence ID" value="NZ_NJBA01000006.1"/>
</dbReference>
<gene>
    <name evidence="1" type="ORF">CEG18_19065</name>
</gene>
<evidence type="ECO:0000313" key="1">
    <source>
        <dbReference type="EMBL" id="OWP49653.1"/>
    </source>
</evidence>
<protein>
    <submittedName>
        <fullName evidence="1">Uncharacterized protein</fullName>
    </submittedName>
</protein>
<sequence length="110" mass="12262">MNADHLSESLTLLRKLAHGIDPRHDQPLAVDDPCQAPEVIRALFHAIHALETPTPRPRALPQHAGKPWQAEEEQVLLRRFEAGETVAAIAREHGRTTGGIRSRLKYLGKL</sequence>
<dbReference type="Proteomes" id="UP000198145">
    <property type="component" value="Unassembled WGS sequence"/>
</dbReference>
<comment type="caution">
    <text evidence="1">The sequence shown here is derived from an EMBL/GenBank/DDBJ whole genome shotgun (WGS) entry which is preliminary data.</text>
</comment>
<proteinExistence type="predicted"/>
<dbReference type="AlphaFoldDB" id="A0A2D0ADE0"/>
<name>A0A2D0ADE0_PSENT</name>
<accession>A0A2D0ADE0</accession>
<dbReference type="EMBL" id="NJBA01000006">
    <property type="protein sequence ID" value="OWP49653.1"/>
    <property type="molecule type" value="Genomic_DNA"/>
</dbReference>